<keyword evidence="1" id="KW-0472">Membrane</keyword>
<feature type="chain" id="PRO_5046880416" evidence="2">
    <location>
        <begin position="23"/>
        <end position="624"/>
    </location>
</feature>
<name>A0ABY7EBV0_MYAAR</name>
<dbReference type="SUPFAM" id="SSF48726">
    <property type="entry name" value="Immunoglobulin"/>
    <property type="match status" value="1"/>
</dbReference>
<dbReference type="Proteomes" id="UP001164746">
    <property type="component" value="Chromosome 5"/>
</dbReference>
<keyword evidence="1" id="KW-1133">Transmembrane helix</keyword>
<proteinExistence type="predicted"/>
<gene>
    <name evidence="3" type="ORF">MAR_021859</name>
</gene>
<protein>
    <submittedName>
        <fullName evidence="3">NPHN-like protein</fullName>
    </submittedName>
</protein>
<dbReference type="InterPro" id="IPR013783">
    <property type="entry name" value="Ig-like_fold"/>
</dbReference>
<dbReference type="EMBL" id="CP111016">
    <property type="protein sequence ID" value="WAR06490.1"/>
    <property type="molecule type" value="Genomic_DNA"/>
</dbReference>
<dbReference type="Gene3D" id="2.60.40.10">
    <property type="entry name" value="Immunoglobulins"/>
    <property type="match status" value="1"/>
</dbReference>
<accession>A0ABY7EBV0</accession>
<dbReference type="InterPro" id="IPR036179">
    <property type="entry name" value="Ig-like_dom_sf"/>
</dbReference>
<organism evidence="3 4">
    <name type="scientific">Mya arenaria</name>
    <name type="common">Soft-shell clam</name>
    <dbReference type="NCBI Taxonomy" id="6604"/>
    <lineage>
        <taxon>Eukaryota</taxon>
        <taxon>Metazoa</taxon>
        <taxon>Spiralia</taxon>
        <taxon>Lophotrochozoa</taxon>
        <taxon>Mollusca</taxon>
        <taxon>Bivalvia</taxon>
        <taxon>Autobranchia</taxon>
        <taxon>Heteroconchia</taxon>
        <taxon>Euheterodonta</taxon>
        <taxon>Imparidentia</taxon>
        <taxon>Neoheterodontei</taxon>
        <taxon>Myida</taxon>
        <taxon>Myoidea</taxon>
        <taxon>Myidae</taxon>
        <taxon>Mya</taxon>
    </lineage>
</organism>
<reference evidence="3" key="1">
    <citation type="submission" date="2022-11" db="EMBL/GenBank/DDBJ databases">
        <title>Centuries of genome instability and evolution in soft-shell clam transmissible cancer (bioRxiv).</title>
        <authorList>
            <person name="Hart S.F.M."/>
            <person name="Yonemitsu M.A."/>
            <person name="Giersch R.M."/>
            <person name="Beal B.F."/>
            <person name="Arriagada G."/>
            <person name="Davis B.W."/>
            <person name="Ostrander E.A."/>
            <person name="Goff S.P."/>
            <person name="Metzger M.J."/>
        </authorList>
    </citation>
    <scope>NUCLEOTIDE SEQUENCE</scope>
    <source>
        <strain evidence="3">MELC-2E11</strain>
        <tissue evidence="3">Siphon/mantle</tissue>
    </source>
</reference>
<feature type="signal peptide" evidence="2">
    <location>
        <begin position="1"/>
        <end position="22"/>
    </location>
</feature>
<keyword evidence="4" id="KW-1185">Reference proteome</keyword>
<keyword evidence="2" id="KW-0732">Signal</keyword>
<sequence length="624" mass="70349">MDIPYSLMWLVLSVARGGATCGDLKYRDPAIKGRNVTFVFKPDNYQSELLPILKHHRNNNYFISNAIVRNDQDNHLYYIVLNSTDHGSTSYAVIYGRCCSFWLRIFVYSDQRSTVELGYFPNTAVINNITASYVRQWHNATSSSDMHLSAGHLSESEDPNWEFVLTIHNVDRWMTGNYSVRCTDGRTGGDKFTQPVEIAVIVPSGKPSLHSYNHTSDCEDCLVGIDGKDLDKHIYCHTTGGSVPTIYVGESNVTVHFISNDTYQPLYVARKDDHMKVVTCSVFNAAMVSPLNTSSKLYVAVRPDKAVLNVPELKEGQPANITCTTTGGRPSSTLSLMLNANNMSSIVITTTHYNDDLTYISSIYLNENAKREWHSLKVACYQHTHFFAASYMTEEETIYCRYPPSEIFLEKPVIPSKLQDIYHLVKDFNDNCSLQWTSDKPLLLKDRHPEKRTNLKSMMSILNVSVTKEDFGNVLCCSAVCSSFKRKHDKQGIKETKGASPLPWIAAAVGCLILIIIVAGLVVIVVRKRNVETLETSPGNDDTTYAMVDKPRIKRTPEKTRHVPTKATYDDTLVYADLDIEHLEETSKSVQNKKRSTDSEPVEYVEINFSARAQISESENIYQN</sequence>
<feature type="transmembrane region" description="Helical" evidence="1">
    <location>
        <begin position="504"/>
        <end position="526"/>
    </location>
</feature>
<evidence type="ECO:0000313" key="3">
    <source>
        <dbReference type="EMBL" id="WAR06490.1"/>
    </source>
</evidence>
<evidence type="ECO:0000256" key="1">
    <source>
        <dbReference type="SAM" id="Phobius"/>
    </source>
</evidence>
<evidence type="ECO:0000313" key="4">
    <source>
        <dbReference type="Proteomes" id="UP001164746"/>
    </source>
</evidence>
<keyword evidence="1" id="KW-0812">Transmembrane</keyword>
<evidence type="ECO:0000256" key="2">
    <source>
        <dbReference type="SAM" id="SignalP"/>
    </source>
</evidence>